<dbReference type="EMBL" id="ML742167">
    <property type="protein sequence ID" value="KAE8148271.1"/>
    <property type="molecule type" value="Genomic_DNA"/>
</dbReference>
<sequence length="439" mass="48584">MSSPTDTADPNQTKVIIVGIGIGGLSAAIECQHKGYKVTVFDRITQVEKKKGDVIGIAQNGARVMATWGNGEFFERTRDLRYQSDGGVIFDSTGRHVVTSTMPGYRPDEGFVFNRGACVSAMYDYAVSIGVDVRLGAEVTGYWEGECEAGVIVQGERMAADCVVCAEGINSRAMIAITGYDFEERSTGISIIRGNLDAGLLVGDPDLAWVLELSGADKGYMWHSGTAQFSIWCKMGCTPELFWYGAYKDEECKDPNPVGPILEAIKDWPVKNQLEPIIHKAPTQRIIRQKLTHREPLKTWLSPGCRIIVTGDAAHVPVPAGGQGGSQAIEDAAVLAICLELAGKENIPLALQVTEKIRYRRATEVQKRSREMLEKSHSMSLEQMRRGEIPFLYLIPYWFYGHDCQSYTYKEFPIVVEAIQSGREYLPRNFAVDDSIHID</sequence>
<dbReference type="PANTHER" id="PTHR13789:SF236">
    <property type="entry name" value="MONOOXYGENASE, PUTATIVE (AFU_ORTHOLOGUE AFUA_6G12060)-RELATED"/>
    <property type="match status" value="1"/>
</dbReference>
<dbReference type="GO" id="GO:0004497">
    <property type="term" value="F:monooxygenase activity"/>
    <property type="evidence" value="ECO:0007669"/>
    <property type="project" value="UniProtKB-KW"/>
</dbReference>
<dbReference type="GO" id="GO:0071949">
    <property type="term" value="F:FAD binding"/>
    <property type="evidence" value="ECO:0007669"/>
    <property type="project" value="InterPro"/>
</dbReference>
<dbReference type="SUPFAM" id="SSF51905">
    <property type="entry name" value="FAD/NAD(P)-binding domain"/>
    <property type="match status" value="1"/>
</dbReference>
<evidence type="ECO:0000256" key="3">
    <source>
        <dbReference type="ARBA" id="ARBA00022827"/>
    </source>
</evidence>
<dbReference type="PANTHER" id="PTHR13789">
    <property type="entry name" value="MONOOXYGENASE"/>
    <property type="match status" value="1"/>
</dbReference>
<dbReference type="InterPro" id="IPR036188">
    <property type="entry name" value="FAD/NAD-bd_sf"/>
</dbReference>
<reference evidence="7 8" key="1">
    <citation type="submission" date="2019-04" db="EMBL/GenBank/DDBJ databases">
        <title>Friends and foes A comparative genomics study of 23 Aspergillus species from section Flavi.</title>
        <authorList>
            <consortium name="DOE Joint Genome Institute"/>
            <person name="Kjaerbolling I."/>
            <person name="Vesth T."/>
            <person name="Frisvad J.C."/>
            <person name="Nybo J.L."/>
            <person name="Theobald S."/>
            <person name="Kildgaard S."/>
            <person name="Isbrandt T."/>
            <person name="Kuo A."/>
            <person name="Sato A."/>
            <person name="Lyhne E.K."/>
            <person name="Kogle M.E."/>
            <person name="Wiebenga A."/>
            <person name="Kun R.S."/>
            <person name="Lubbers R.J."/>
            <person name="Makela M.R."/>
            <person name="Barry K."/>
            <person name="Chovatia M."/>
            <person name="Clum A."/>
            <person name="Daum C."/>
            <person name="Haridas S."/>
            <person name="He G."/>
            <person name="LaButti K."/>
            <person name="Lipzen A."/>
            <person name="Mondo S."/>
            <person name="Riley R."/>
            <person name="Salamov A."/>
            <person name="Simmons B.A."/>
            <person name="Magnuson J.K."/>
            <person name="Henrissat B."/>
            <person name="Mortensen U.H."/>
            <person name="Larsen T.O."/>
            <person name="Devries R.P."/>
            <person name="Grigoriev I.V."/>
            <person name="Machida M."/>
            <person name="Baker S.E."/>
            <person name="Andersen M.R."/>
        </authorList>
    </citation>
    <scope>NUCLEOTIDE SEQUENCE [LARGE SCALE GENOMIC DNA]</scope>
    <source>
        <strain evidence="7 8">IBT 18842</strain>
    </source>
</reference>
<proteinExistence type="inferred from homology"/>
<keyword evidence="4" id="KW-0560">Oxidoreductase</keyword>
<dbReference type="Proteomes" id="UP000325780">
    <property type="component" value="Unassembled WGS sequence"/>
</dbReference>
<dbReference type="OrthoDB" id="16820at2759"/>
<name>A0A5N6TQ71_ASPAV</name>
<evidence type="ECO:0000313" key="7">
    <source>
        <dbReference type="EMBL" id="KAE8148271.1"/>
    </source>
</evidence>
<evidence type="ECO:0000313" key="8">
    <source>
        <dbReference type="Proteomes" id="UP000325780"/>
    </source>
</evidence>
<dbReference type="PRINTS" id="PR00420">
    <property type="entry name" value="RNGMNOXGNASE"/>
</dbReference>
<dbReference type="InterPro" id="IPR002938">
    <property type="entry name" value="FAD-bd"/>
</dbReference>
<keyword evidence="8" id="KW-1185">Reference proteome</keyword>
<feature type="domain" description="FAD-binding" evidence="6">
    <location>
        <begin position="13"/>
        <end position="344"/>
    </location>
</feature>
<gene>
    <name evidence="7" type="ORF">BDV25DRAFT_168558</name>
</gene>
<accession>A0A5N6TQ71</accession>
<dbReference type="InterPro" id="IPR050493">
    <property type="entry name" value="FAD-dep_Monooxygenase_BioMet"/>
</dbReference>
<keyword evidence="5" id="KW-0503">Monooxygenase</keyword>
<evidence type="ECO:0000256" key="2">
    <source>
        <dbReference type="ARBA" id="ARBA00022630"/>
    </source>
</evidence>
<organism evidence="7 8">
    <name type="scientific">Aspergillus avenaceus</name>
    <dbReference type="NCBI Taxonomy" id="36643"/>
    <lineage>
        <taxon>Eukaryota</taxon>
        <taxon>Fungi</taxon>
        <taxon>Dikarya</taxon>
        <taxon>Ascomycota</taxon>
        <taxon>Pezizomycotina</taxon>
        <taxon>Eurotiomycetes</taxon>
        <taxon>Eurotiomycetidae</taxon>
        <taxon>Eurotiales</taxon>
        <taxon>Aspergillaceae</taxon>
        <taxon>Aspergillus</taxon>
        <taxon>Aspergillus subgen. Circumdati</taxon>
    </lineage>
</organism>
<evidence type="ECO:0000259" key="6">
    <source>
        <dbReference type="Pfam" id="PF01494"/>
    </source>
</evidence>
<protein>
    <submittedName>
        <fullName evidence="7">FAD/NAD(P)-binding domain-containing protein</fullName>
    </submittedName>
</protein>
<dbReference type="Gene3D" id="3.50.50.60">
    <property type="entry name" value="FAD/NAD(P)-binding domain"/>
    <property type="match status" value="1"/>
</dbReference>
<keyword evidence="3" id="KW-0274">FAD</keyword>
<keyword evidence="2" id="KW-0285">Flavoprotein</keyword>
<comment type="similarity">
    <text evidence="1">Belongs to the paxM FAD-dependent monooxygenase family.</text>
</comment>
<evidence type="ECO:0000256" key="5">
    <source>
        <dbReference type="ARBA" id="ARBA00023033"/>
    </source>
</evidence>
<evidence type="ECO:0000256" key="4">
    <source>
        <dbReference type="ARBA" id="ARBA00023002"/>
    </source>
</evidence>
<dbReference type="AlphaFoldDB" id="A0A5N6TQ71"/>
<evidence type="ECO:0000256" key="1">
    <source>
        <dbReference type="ARBA" id="ARBA00007992"/>
    </source>
</evidence>
<dbReference type="Pfam" id="PF01494">
    <property type="entry name" value="FAD_binding_3"/>
    <property type="match status" value="1"/>
</dbReference>